<protein>
    <submittedName>
        <fullName evidence="2">Uncharacterized protein</fullName>
    </submittedName>
</protein>
<evidence type="ECO:0000256" key="1">
    <source>
        <dbReference type="SAM" id="MobiDB-lite"/>
    </source>
</evidence>
<dbReference type="EMBL" id="BPQM01000004">
    <property type="protein sequence ID" value="GJD77021.1"/>
    <property type="molecule type" value="Genomic_DNA"/>
</dbReference>
<comment type="caution">
    <text evidence="2">The sequence shown here is derived from an EMBL/GenBank/DDBJ whole genome shotgun (WGS) entry which is preliminary data.</text>
</comment>
<keyword evidence="3" id="KW-1185">Reference proteome</keyword>
<name>A0AA37HKG6_9HYPH</name>
<dbReference type="AlphaFoldDB" id="A0AA37HKG6"/>
<reference evidence="2" key="2">
    <citation type="submission" date="2021-08" db="EMBL/GenBank/DDBJ databases">
        <authorList>
            <person name="Tani A."/>
            <person name="Ola A."/>
            <person name="Ogura Y."/>
            <person name="Katsura K."/>
            <person name="Hayashi T."/>
        </authorList>
    </citation>
    <scope>NUCLEOTIDE SEQUENCE</scope>
    <source>
        <strain evidence="2">NBRC 103626</strain>
    </source>
</reference>
<feature type="region of interest" description="Disordered" evidence="1">
    <location>
        <begin position="1"/>
        <end position="51"/>
    </location>
</feature>
<reference evidence="2" key="1">
    <citation type="journal article" date="2016" name="Front. Microbiol.">
        <title>Genome Sequence of the Piezophilic, Mesophilic Sulfate-Reducing Bacterium Desulfovibrio indicus J2T.</title>
        <authorList>
            <person name="Cao J."/>
            <person name="Maignien L."/>
            <person name="Shao Z."/>
            <person name="Alain K."/>
            <person name="Jebbar M."/>
        </authorList>
    </citation>
    <scope>NUCLEOTIDE SEQUENCE</scope>
    <source>
        <strain evidence="2">NBRC 103626</strain>
    </source>
</reference>
<accession>A0AA37HKG6</accession>
<organism evidence="2 3">
    <name type="scientific">Methylobacterium gregans</name>
    <dbReference type="NCBI Taxonomy" id="374424"/>
    <lineage>
        <taxon>Bacteria</taxon>
        <taxon>Pseudomonadati</taxon>
        <taxon>Pseudomonadota</taxon>
        <taxon>Alphaproteobacteria</taxon>
        <taxon>Hyphomicrobiales</taxon>
        <taxon>Methylobacteriaceae</taxon>
        <taxon>Methylobacterium</taxon>
    </lineage>
</organism>
<sequence length="71" mass="7038">MTQLAAPTVSVGVEPLPPPSAGPVFAPAQRNGGSPAATPPPIATNPEAEKPGLCAGVLARLRAAHPPRQKG</sequence>
<gene>
    <name evidence="2" type="ORF">NBEOAGPD_0222</name>
</gene>
<dbReference type="RefSeq" id="WP_238300610.1">
    <property type="nucleotide sequence ID" value="NZ_BPQM01000004.1"/>
</dbReference>
<evidence type="ECO:0000313" key="3">
    <source>
        <dbReference type="Proteomes" id="UP001055108"/>
    </source>
</evidence>
<evidence type="ECO:0000313" key="2">
    <source>
        <dbReference type="EMBL" id="GJD77021.1"/>
    </source>
</evidence>
<proteinExistence type="predicted"/>
<dbReference type="Proteomes" id="UP001055108">
    <property type="component" value="Unassembled WGS sequence"/>
</dbReference>